<dbReference type="Gene3D" id="2.60.120.260">
    <property type="entry name" value="Galactose-binding domain-like"/>
    <property type="match status" value="2"/>
</dbReference>
<sequence length="883" mass="96799">THPINGTEGKTYIISFWAEAENGTGYLQVWLEGAPANRYFTWDTITSSMIPPPPLTYMYLGSHEWQHFQLGPITADWGVDPSYVAMNVAGSAVGVYVDNIELKETTTNVFLVKDSAPSCNGYENCSQYSEKNGSKQNLKSFTKLCEQNVLGCEALIDTHNSTTPFQTDLAAEQQYLQTSRANYSNNVPTDSVRFLVNDPTKYCSQNAKGCQELALPNIGQNLSVTDYQTIYLKNDPDTFNKILCSLNAVGCQAYIKLEDGTSVDYFKNPQSRVCEYRENVGSTKQTGWFAKGTDTLCDASWAHSCPVEQSTCREYFAPRVYANPATPDSQSYYYLDSSLTKNVCPQGIDPQNGCLGFEDQNAGFNTLRPKIDTENSDTVVSQSCKICSNDTASCGRNGSAPCCKWNGGTCSIDRATGADDIAPYYCIFELEATGFEQCQVLAANSYAVPDSSDAANATNCGKAGQPNCFLPDLSDYDASIRYCGDFACNANVVLPVKEDRICDQWLECTNEQKVTRDGKETAVCLERTLRDRNGYIPEGYGDNTKKNLEKSSPAEIKDLANYSGLTKAGMIRDNGTGSLIVEGLFPYSQFTEDGLDGSLVNISNSDFEDTKIAVSESPMPISRTPVLGRGWIQDDSFSWQTTKDLEGAETSRVQLEKSNTSNNFSNQYLAVISGSTGENGVRAAIDNPDEITDNAQYYQLSFRARAKNVLQQGIRVNIYQEKAGELFSDGSSVGIALSTQWEDYIVRVYNNPGATVNPTVQNMELRFLHRAGNVPSDTFYIDDVQLKPVLQIRDGITKQPVSGLSAQYFQANLIPATGSIAGLKGSFWNSIQNFVLNPTPPAADYQFTSPQINYPYVYASNGAGGTCEGNNVGRKCLEDNACG</sequence>
<accession>A0A2H0YS48</accession>
<dbReference type="AlphaFoldDB" id="A0A2H0YS48"/>
<gene>
    <name evidence="1" type="ORF">COT25_03750</name>
</gene>
<protein>
    <recommendedName>
        <fullName evidence="3">CBM-cenC domain-containing protein</fullName>
    </recommendedName>
</protein>
<name>A0A2H0YS48_9BACT</name>
<evidence type="ECO:0000313" key="1">
    <source>
        <dbReference type="EMBL" id="PIS41321.1"/>
    </source>
</evidence>
<organism evidence="1 2">
    <name type="scientific">Candidatus Kerfeldbacteria bacterium CG08_land_8_20_14_0_20_42_7</name>
    <dbReference type="NCBI Taxonomy" id="2014245"/>
    <lineage>
        <taxon>Bacteria</taxon>
        <taxon>Candidatus Kerfeldiibacteriota</taxon>
    </lineage>
</organism>
<feature type="non-terminal residue" evidence="1">
    <location>
        <position position="1"/>
    </location>
</feature>
<comment type="caution">
    <text evidence="1">The sequence shown here is derived from an EMBL/GenBank/DDBJ whole genome shotgun (WGS) entry which is preliminary data.</text>
</comment>
<feature type="non-terminal residue" evidence="1">
    <location>
        <position position="883"/>
    </location>
</feature>
<evidence type="ECO:0000313" key="2">
    <source>
        <dbReference type="Proteomes" id="UP000228711"/>
    </source>
</evidence>
<dbReference type="EMBL" id="PEXV01000123">
    <property type="protein sequence ID" value="PIS41321.1"/>
    <property type="molecule type" value="Genomic_DNA"/>
</dbReference>
<evidence type="ECO:0008006" key="3">
    <source>
        <dbReference type="Google" id="ProtNLM"/>
    </source>
</evidence>
<proteinExistence type="predicted"/>
<reference evidence="2" key="1">
    <citation type="submission" date="2017-09" db="EMBL/GenBank/DDBJ databases">
        <title>Depth-based differentiation of microbial function through sediment-hosted aquifers and enrichment of novel symbionts in the deep terrestrial subsurface.</title>
        <authorList>
            <person name="Probst A.J."/>
            <person name="Ladd B."/>
            <person name="Jarett J.K."/>
            <person name="Geller-Mcgrath D.E."/>
            <person name="Sieber C.M.K."/>
            <person name="Emerson J.B."/>
            <person name="Anantharaman K."/>
            <person name="Thomas B.C."/>
            <person name="Malmstrom R."/>
            <person name="Stieglmeier M."/>
            <person name="Klingl A."/>
            <person name="Woyke T."/>
            <person name="Ryan C.M."/>
            <person name="Banfield J.F."/>
        </authorList>
    </citation>
    <scope>NUCLEOTIDE SEQUENCE [LARGE SCALE GENOMIC DNA]</scope>
</reference>
<dbReference type="Proteomes" id="UP000228711">
    <property type="component" value="Unassembled WGS sequence"/>
</dbReference>